<reference evidence="3 4" key="1">
    <citation type="journal article" date="2018" name="Mol. Biol. Evol.">
        <title>Broad Genomic Sampling Reveals a Smut Pathogenic Ancestry of the Fungal Clade Ustilaginomycotina.</title>
        <authorList>
            <person name="Kijpornyongpan T."/>
            <person name="Mondo S.J."/>
            <person name="Barry K."/>
            <person name="Sandor L."/>
            <person name="Lee J."/>
            <person name="Lipzen A."/>
            <person name="Pangilinan J."/>
            <person name="LaButti K."/>
            <person name="Hainaut M."/>
            <person name="Henrissat B."/>
            <person name="Grigoriev I.V."/>
            <person name="Spatafora J.W."/>
            <person name="Aime M.C."/>
        </authorList>
    </citation>
    <scope>NUCLEOTIDE SEQUENCE [LARGE SCALE GENOMIC DNA]</scope>
    <source>
        <strain evidence="3 4">MCA 4718</strain>
    </source>
</reference>
<feature type="domain" description="F-box" evidence="2">
    <location>
        <begin position="1"/>
        <end position="46"/>
    </location>
</feature>
<accession>A0A316UFT6</accession>
<evidence type="ECO:0000313" key="3">
    <source>
        <dbReference type="EMBL" id="PWN24122.1"/>
    </source>
</evidence>
<feature type="compositionally biased region" description="Polar residues" evidence="1">
    <location>
        <begin position="654"/>
        <end position="665"/>
    </location>
</feature>
<dbReference type="STRING" id="1684307.A0A316UFT6"/>
<keyword evidence="4" id="KW-1185">Reference proteome</keyword>
<evidence type="ECO:0000313" key="4">
    <source>
        <dbReference type="Proteomes" id="UP000245942"/>
    </source>
</evidence>
<dbReference type="RefSeq" id="XP_025351282.1">
    <property type="nucleotide sequence ID" value="XM_025494008.1"/>
</dbReference>
<feature type="region of interest" description="Disordered" evidence="1">
    <location>
        <begin position="619"/>
        <end position="691"/>
    </location>
</feature>
<sequence length="691" mass="78604">MLIDALPFELLAAILGNLDDSTALTCRRVSKAWNHVARSDAVLRSICQNMGYLKSGQSLEELRSPQPRLLGSPLTLGHLHSRGKLYGRPESDLESYETFLRTSCLLRDAWPHHYGSSGSSNDGMKDWAVPAIVRTYDDNFRPMRRYGMWRVKYDAAEDCFIHTRGNGPGIGVTDASTGELLFFYRGVRQRAHLEYDQGWVVHDTRGRDHFQIWRFERIVEDVQQPRRGILRKYGSLRCPYGVRAYRMHFPHLAVATQNSRIVVYNVPEKRIVQDLPMYPAEEATLAASSTTAYIEFDREYIFVLSEVNTTPDWLASLFIYSRSSGSRVCRLSREQLESKAPCYLRRRLDSDHEFSSLEGGAEWRQAYAEEIDRLATARDDDGGPQWSNGLSAVHHDESTGALIILGSQVLFIIQDYQALCKQASEQDGQVSNLKAMRIVSQRRWSHQSTLAVAEGRLAFTYESGLMLGDIRSLLWAIETKASSLLDQTLWQYVDFSLDFEMCPSLHMDSTSLTAVGVFNDYLLSYEPTIASTREVEANQAREAENDPGWVRHEDDFTDDEDEPSQRFVRFDFGHLSRTGMRRVPVKRRRPPPQTLGTIICYPGARPLTELLKSGEVQIPEKREVYDQEEYESEDYEEEEHVSVGHQEEAEATRENVQAPQESNEGVSRRTDLPEAGSPEENPTSATQGGEL</sequence>
<dbReference type="Proteomes" id="UP000245942">
    <property type="component" value="Unassembled WGS sequence"/>
</dbReference>
<dbReference type="Pfam" id="PF12937">
    <property type="entry name" value="F-box-like"/>
    <property type="match status" value="1"/>
</dbReference>
<dbReference type="InterPro" id="IPR036047">
    <property type="entry name" value="F-box-like_dom_sf"/>
</dbReference>
<evidence type="ECO:0000259" key="2">
    <source>
        <dbReference type="PROSITE" id="PS50181"/>
    </source>
</evidence>
<evidence type="ECO:0000256" key="1">
    <source>
        <dbReference type="SAM" id="MobiDB-lite"/>
    </source>
</evidence>
<feature type="compositionally biased region" description="Acidic residues" evidence="1">
    <location>
        <begin position="626"/>
        <end position="639"/>
    </location>
</feature>
<dbReference type="CDD" id="cd09917">
    <property type="entry name" value="F-box_SF"/>
    <property type="match status" value="1"/>
</dbReference>
<organism evidence="3 4">
    <name type="scientific">Pseudomicrostroma glucosiphilum</name>
    <dbReference type="NCBI Taxonomy" id="1684307"/>
    <lineage>
        <taxon>Eukaryota</taxon>
        <taxon>Fungi</taxon>
        <taxon>Dikarya</taxon>
        <taxon>Basidiomycota</taxon>
        <taxon>Ustilaginomycotina</taxon>
        <taxon>Exobasidiomycetes</taxon>
        <taxon>Microstromatales</taxon>
        <taxon>Microstromatales incertae sedis</taxon>
        <taxon>Pseudomicrostroma</taxon>
    </lineage>
</organism>
<feature type="compositionally biased region" description="Basic and acidic residues" evidence="1">
    <location>
        <begin position="640"/>
        <end position="653"/>
    </location>
</feature>
<dbReference type="SMART" id="SM00256">
    <property type="entry name" value="FBOX"/>
    <property type="match status" value="1"/>
</dbReference>
<dbReference type="SUPFAM" id="SSF81383">
    <property type="entry name" value="F-box domain"/>
    <property type="match status" value="1"/>
</dbReference>
<dbReference type="OrthoDB" id="550575at2759"/>
<name>A0A316UFT6_9BASI</name>
<dbReference type="PROSITE" id="PS50181">
    <property type="entry name" value="FBOX"/>
    <property type="match status" value="1"/>
</dbReference>
<feature type="compositionally biased region" description="Polar residues" evidence="1">
    <location>
        <begin position="680"/>
        <end position="691"/>
    </location>
</feature>
<dbReference type="EMBL" id="KZ819321">
    <property type="protein sequence ID" value="PWN24122.1"/>
    <property type="molecule type" value="Genomic_DNA"/>
</dbReference>
<dbReference type="AlphaFoldDB" id="A0A316UFT6"/>
<gene>
    <name evidence="3" type="ORF">BCV69DRAFT_296420</name>
</gene>
<dbReference type="GeneID" id="37015742"/>
<proteinExistence type="predicted"/>
<dbReference type="InterPro" id="IPR001810">
    <property type="entry name" value="F-box_dom"/>
</dbReference>
<dbReference type="Gene3D" id="1.20.1280.50">
    <property type="match status" value="1"/>
</dbReference>
<protein>
    <recommendedName>
        <fullName evidence="2">F-box domain-containing protein</fullName>
    </recommendedName>
</protein>